<sequence>MGKFRSKLKGQSKGKRWPKGQSASSNPVTRKYRDEAKSRFFQVETGPSKLTSESLMKHDALQLYKTGDKDVEMPDMESESSYSGASGSYQSMQSFASDWSECSNMSFNKFLRTFQANSALHKEMLAILAAITDVIKMNGGTESSTEYYCSLLTTLDTLYNAEEKKEEQVTAVLALLNMGIKTVPEAVLKKTFSDVTMKMLHVLQDYSSAENNAIIKALLGILATVLRAQELALWNFESTKQVFAALLNPFCIHSKPKWRKAAQHAVAAIVKSPCFEASPNHNPAADKCADFCQEILANCTGGDVNAIKSRQTTILHTLGLLKETIQTFSTSNIKKCCETILRLMTLNYPIVTSSGLQVLHSLFAAQNSVVSSDLNGKLIAALYEYQPSNTDIQPTLAWLLVMQEAHVHLADVDLPVSVSLLPAFFNNVVQMWLCGKTEVISGATHCLELINPRFLCSIQVLLKDAIRPACESEQAAQQHRSKLEQCFNTISGCLSYQYNAAWSQVLHVIGVMFEVGGANCSDLLEETLCSLAELRDSYKFSFNSEVEYAMGAAIRSMGPEKVLDVVPLRRENGELNMERSWLLPVLKENINGANLSFFRDGILPLANFCQQRAAQLAQVNNGIGAHSSELLYMQLWNLLPCFCNQPGDIQSEFKSVAKLLGKLALTQKPFLLQPQISIHFSKLHIYLQILLPLLLTNPFAAGMAVSDRKELRLAVMAGLRKLILSAKKSENSDDLAELGRFDKNYLPILFNIYTIKPIGSDEEGQRLAALETIKLYLTISRPELNQQLFSNALERLNASSDEPEDHFIKESILDLIKTLIPYQSAESIAIIYEQCVKNLPAIKNNKEQKKAYRILEEIVSSESEGCKQFVKANRKDVQRLLGKSLNTAATSSKGARLRCFNYLIKAQPQLDQDSKLIRSVVPEAILCCKDINEKCRQIAFELINTVGETLMGHDQMQQFVLLMTAGLAGSPQMISCNILALASVLHNFTGALGQENIRLILDNVATLSSCPAREIVTSCLSFVKVYCTALPSLMVQASLDTVMKALTGMTEDCQRHFRLKVRDLLDRLIRKYGADSLKPFVAPTDETMLKRIRNLRKLNDRKNRKRKQAKDASHEEEEAASMEDFLVKSKPKSIEEILADSDSELDGEERAHSAQKSKKQAGAWIEEDAETIIDFTDAAVARKVRATKPRKTASAQAAPAQDKNRGFKTAADGRLLIKDDGLDSDDDQKKPQINQNSDSSDSEDEATSVAQALQVAGRKRKRAMSVKSGFSYQTGGVGIHRPINSAASVKSGISTGGEYKSKKSAGDVKRKGQFDPYAYLPLQRSALNRRKRAKGMGQLASVVKGAKSGALKGAKAKKHRKNTL</sequence>
<dbReference type="PANTHER" id="PTHR48287:SF1">
    <property type="entry name" value="ARM REPEAT SUPERFAMILY PROTEIN"/>
    <property type="match status" value="1"/>
</dbReference>
<feature type="region of interest" description="Disordered" evidence="4">
    <location>
        <begin position="1097"/>
        <end position="1124"/>
    </location>
</feature>
<comment type="subcellular location">
    <subcellularLocation>
        <location evidence="1">Nucleus</location>
    </subcellularLocation>
</comment>
<keyword evidence="3" id="KW-0539">Nucleus</keyword>
<dbReference type="InterPro" id="IPR016024">
    <property type="entry name" value="ARM-type_fold"/>
</dbReference>
<feature type="domain" description="RRP12 HEAT" evidence="5">
    <location>
        <begin position="703"/>
        <end position="754"/>
    </location>
</feature>
<feature type="region of interest" description="Disordered" evidence="4">
    <location>
        <begin position="1186"/>
        <end position="1260"/>
    </location>
</feature>
<dbReference type="OMA" id="PDQMKHR"/>
<dbReference type="Pfam" id="PF08161">
    <property type="entry name" value="RRP12_HEAT"/>
    <property type="match status" value="2"/>
</dbReference>
<dbReference type="HOGENOM" id="CLU_003753_0_1_1"/>
<feature type="domain" description="RRP12 HEAT" evidence="5">
    <location>
        <begin position="458"/>
        <end position="667"/>
    </location>
</feature>
<organism evidence="7">
    <name type="scientific">Dendroctonus ponderosae</name>
    <name type="common">Mountain pine beetle</name>
    <dbReference type="NCBI Taxonomy" id="77166"/>
    <lineage>
        <taxon>Eukaryota</taxon>
        <taxon>Metazoa</taxon>
        <taxon>Ecdysozoa</taxon>
        <taxon>Arthropoda</taxon>
        <taxon>Hexapoda</taxon>
        <taxon>Insecta</taxon>
        <taxon>Pterygota</taxon>
        <taxon>Neoptera</taxon>
        <taxon>Endopterygota</taxon>
        <taxon>Coleoptera</taxon>
        <taxon>Polyphaga</taxon>
        <taxon>Cucujiformia</taxon>
        <taxon>Curculionidae</taxon>
        <taxon>Scolytinae</taxon>
        <taxon>Dendroctonus</taxon>
    </lineage>
</organism>
<accession>N6UP81</accession>
<feature type="compositionally biased region" description="Basic and acidic residues" evidence="4">
    <location>
        <begin position="1299"/>
        <end position="1308"/>
    </location>
</feature>
<evidence type="ECO:0000256" key="3">
    <source>
        <dbReference type="ARBA" id="ARBA00023242"/>
    </source>
</evidence>
<feature type="compositionally biased region" description="Basic residues" evidence="4">
    <location>
        <begin position="1"/>
        <end position="18"/>
    </location>
</feature>
<evidence type="ECO:0000256" key="4">
    <source>
        <dbReference type="SAM" id="MobiDB-lite"/>
    </source>
</evidence>
<feature type="region of interest" description="Disordered" evidence="4">
    <location>
        <begin position="1289"/>
        <end position="1308"/>
    </location>
</feature>
<dbReference type="OrthoDB" id="2192888at2759"/>
<dbReference type="InterPro" id="IPR011989">
    <property type="entry name" value="ARM-like"/>
</dbReference>
<feature type="domain" description="RRP12 N-terminal HEAT" evidence="6">
    <location>
        <begin position="118"/>
        <end position="368"/>
    </location>
</feature>
<evidence type="ECO:0000313" key="7">
    <source>
        <dbReference type="EMBL" id="ENN83555.1"/>
    </source>
</evidence>
<name>N6UP81_DENPD</name>
<dbReference type="InterPro" id="IPR057860">
    <property type="entry name" value="HEAT_RRP12_N"/>
</dbReference>
<protein>
    <submittedName>
        <fullName evidence="7">Uncharacterized protein</fullName>
    </submittedName>
</protein>
<dbReference type="PANTHER" id="PTHR48287">
    <property type="entry name" value="ARM REPEAT SUPERFAMILY PROTEIN"/>
    <property type="match status" value="1"/>
</dbReference>
<evidence type="ECO:0000259" key="6">
    <source>
        <dbReference type="Pfam" id="PF25772"/>
    </source>
</evidence>
<feature type="non-terminal residue" evidence="7">
    <location>
        <position position="1"/>
    </location>
</feature>
<evidence type="ECO:0000259" key="5">
    <source>
        <dbReference type="Pfam" id="PF08161"/>
    </source>
</evidence>
<proteinExistence type="inferred from homology"/>
<dbReference type="InterPro" id="IPR052087">
    <property type="entry name" value="RRP12"/>
</dbReference>
<dbReference type="GO" id="GO:0005634">
    <property type="term" value="C:nucleus"/>
    <property type="evidence" value="ECO:0007669"/>
    <property type="project" value="UniProtKB-SubCell"/>
</dbReference>
<evidence type="ECO:0000256" key="1">
    <source>
        <dbReference type="ARBA" id="ARBA00004123"/>
    </source>
</evidence>
<dbReference type="EMBL" id="KB734468">
    <property type="protein sequence ID" value="ENN83555.1"/>
    <property type="molecule type" value="Genomic_DNA"/>
</dbReference>
<comment type="similarity">
    <text evidence="2">Belongs to the RRP12 family.</text>
</comment>
<dbReference type="InterPro" id="IPR012978">
    <property type="entry name" value="HEAT_RRP12"/>
</dbReference>
<reference evidence="7" key="1">
    <citation type="journal article" date="2013" name="Genome Biol.">
        <title>Draft genome of the mountain pine beetle, Dendroctonus ponderosae Hopkins, a major forest pest.</title>
        <authorList>
            <person name="Keeling C.I."/>
            <person name="Yuen M.M."/>
            <person name="Liao N.Y."/>
            <person name="Docking T.R."/>
            <person name="Chan S.K."/>
            <person name="Taylor G.A."/>
            <person name="Palmquist D.L."/>
            <person name="Jackman S.D."/>
            <person name="Nguyen A."/>
            <person name="Li M."/>
            <person name="Henderson H."/>
            <person name="Janes J.K."/>
            <person name="Zhao Y."/>
            <person name="Pandoh P."/>
            <person name="Moore R."/>
            <person name="Sperling F.A."/>
            <person name="Huber D.P."/>
            <person name="Birol I."/>
            <person name="Jones S.J."/>
            <person name="Bohlmann J."/>
        </authorList>
    </citation>
    <scope>NUCLEOTIDE SEQUENCE</scope>
</reference>
<dbReference type="Pfam" id="PF25772">
    <property type="entry name" value="HEAT_RRP12_N"/>
    <property type="match status" value="1"/>
</dbReference>
<feature type="region of interest" description="Disordered" evidence="4">
    <location>
        <begin position="1"/>
        <end position="37"/>
    </location>
</feature>
<feature type="region of interest" description="Disordered" evidence="4">
    <location>
        <begin position="1140"/>
        <end position="1163"/>
    </location>
</feature>
<dbReference type="SUPFAM" id="SSF48371">
    <property type="entry name" value="ARM repeat"/>
    <property type="match status" value="1"/>
</dbReference>
<dbReference type="Gene3D" id="1.25.10.10">
    <property type="entry name" value="Leucine-rich Repeat Variant"/>
    <property type="match status" value="1"/>
</dbReference>
<gene>
    <name evidence="7" type="ORF">YQE_00089</name>
</gene>
<feature type="region of interest" description="Disordered" evidence="4">
    <location>
        <begin position="66"/>
        <end position="85"/>
    </location>
</feature>
<evidence type="ECO:0000256" key="2">
    <source>
        <dbReference type="ARBA" id="ARBA00007690"/>
    </source>
</evidence>